<evidence type="ECO:0000256" key="1">
    <source>
        <dbReference type="ARBA" id="ARBA00022723"/>
    </source>
</evidence>
<dbReference type="HOGENOM" id="CLU_007974_0_1_1"/>
<dbReference type="eggNOG" id="ENOG502SE9H">
    <property type="taxonomic scope" value="Eukaryota"/>
</dbReference>
<evidence type="ECO:0000313" key="7">
    <source>
        <dbReference type="EMBL" id="EPT01654.1"/>
    </source>
</evidence>
<dbReference type="GO" id="GO:0008270">
    <property type="term" value="F:zinc ion binding"/>
    <property type="evidence" value="ECO:0007669"/>
    <property type="project" value="UniProtKB-KW"/>
</dbReference>
<dbReference type="Pfam" id="PF01753">
    <property type="entry name" value="zf-MYND"/>
    <property type="match status" value="1"/>
</dbReference>
<dbReference type="STRING" id="743788.S8EEJ4"/>
<keyword evidence="3" id="KW-0862">Zinc</keyword>
<proteinExistence type="predicted"/>
<reference evidence="7 8" key="1">
    <citation type="journal article" date="2012" name="Science">
        <title>The Paleozoic origin of enzymatic lignin decomposition reconstructed from 31 fungal genomes.</title>
        <authorList>
            <person name="Floudas D."/>
            <person name="Binder M."/>
            <person name="Riley R."/>
            <person name="Barry K."/>
            <person name="Blanchette R.A."/>
            <person name="Henrissat B."/>
            <person name="Martinez A.T."/>
            <person name="Otillar R."/>
            <person name="Spatafora J.W."/>
            <person name="Yadav J.S."/>
            <person name="Aerts A."/>
            <person name="Benoit I."/>
            <person name="Boyd A."/>
            <person name="Carlson A."/>
            <person name="Copeland A."/>
            <person name="Coutinho P.M."/>
            <person name="de Vries R.P."/>
            <person name="Ferreira P."/>
            <person name="Findley K."/>
            <person name="Foster B."/>
            <person name="Gaskell J."/>
            <person name="Glotzer D."/>
            <person name="Gorecki P."/>
            <person name="Heitman J."/>
            <person name="Hesse C."/>
            <person name="Hori C."/>
            <person name="Igarashi K."/>
            <person name="Jurgens J.A."/>
            <person name="Kallen N."/>
            <person name="Kersten P."/>
            <person name="Kohler A."/>
            <person name="Kuees U."/>
            <person name="Kumar T.K.A."/>
            <person name="Kuo A."/>
            <person name="LaButti K."/>
            <person name="Larrondo L.F."/>
            <person name="Lindquist E."/>
            <person name="Ling A."/>
            <person name="Lombard V."/>
            <person name="Lucas S."/>
            <person name="Lundell T."/>
            <person name="Martin R."/>
            <person name="McLaughlin D.J."/>
            <person name="Morgenstern I."/>
            <person name="Morin E."/>
            <person name="Murat C."/>
            <person name="Nagy L.G."/>
            <person name="Nolan M."/>
            <person name="Ohm R.A."/>
            <person name="Patyshakuliyeva A."/>
            <person name="Rokas A."/>
            <person name="Ruiz-Duenas F.J."/>
            <person name="Sabat G."/>
            <person name="Salamov A."/>
            <person name="Samejima M."/>
            <person name="Schmutz J."/>
            <person name="Slot J.C."/>
            <person name="St John F."/>
            <person name="Stenlid J."/>
            <person name="Sun H."/>
            <person name="Sun S."/>
            <person name="Syed K."/>
            <person name="Tsang A."/>
            <person name="Wiebenga A."/>
            <person name="Young D."/>
            <person name="Pisabarro A."/>
            <person name="Eastwood D.C."/>
            <person name="Martin F."/>
            <person name="Cullen D."/>
            <person name="Grigoriev I.V."/>
            <person name="Hibbett D.S."/>
        </authorList>
    </citation>
    <scope>NUCLEOTIDE SEQUENCE</scope>
    <source>
        <strain evidence="8">FP-58527</strain>
    </source>
</reference>
<evidence type="ECO:0000313" key="8">
    <source>
        <dbReference type="Proteomes" id="UP000015241"/>
    </source>
</evidence>
<evidence type="ECO:0000256" key="3">
    <source>
        <dbReference type="ARBA" id="ARBA00022833"/>
    </source>
</evidence>
<keyword evidence="1" id="KW-0479">Metal-binding</keyword>
<feature type="domain" description="MYND-type" evidence="6">
    <location>
        <begin position="1127"/>
        <end position="1166"/>
    </location>
</feature>
<accession>S8EEJ4</accession>
<dbReference type="OrthoDB" id="432970at2759"/>
<keyword evidence="8" id="KW-1185">Reference proteome</keyword>
<keyword evidence="2 4" id="KW-0863">Zinc-finger</keyword>
<name>S8EEJ4_FOMSC</name>
<dbReference type="EMBL" id="KE504140">
    <property type="protein sequence ID" value="EPT01654.1"/>
    <property type="molecule type" value="Genomic_DNA"/>
</dbReference>
<dbReference type="PROSITE" id="PS50865">
    <property type="entry name" value="ZF_MYND_2"/>
    <property type="match status" value="1"/>
</dbReference>
<dbReference type="Proteomes" id="UP000015241">
    <property type="component" value="Unassembled WGS sequence"/>
</dbReference>
<dbReference type="InParanoid" id="S8EEJ4"/>
<dbReference type="GO" id="GO:0005634">
    <property type="term" value="C:nucleus"/>
    <property type="evidence" value="ECO:0007669"/>
    <property type="project" value="TreeGrafter"/>
</dbReference>
<feature type="region of interest" description="Disordered" evidence="5">
    <location>
        <begin position="1102"/>
        <end position="1122"/>
    </location>
</feature>
<evidence type="ECO:0000256" key="5">
    <source>
        <dbReference type="SAM" id="MobiDB-lite"/>
    </source>
</evidence>
<dbReference type="PANTHER" id="PTHR10237:SF15">
    <property type="entry name" value="LD37257P"/>
    <property type="match status" value="1"/>
</dbReference>
<protein>
    <recommendedName>
        <fullName evidence="6">MYND-type domain-containing protein</fullName>
    </recommendedName>
</protein>
<dbReference type="Gene3D" id="6.10.140.2220">
    <property type="match status" value="1"/>
</dbReference>
<sequence>MSHPLTWPFKYYFYPVGNTPATCLTQDLPVEQRADVLLLGCASAARNILLYSLVCSGESLDDVWNIFYHFYLDEKSYRLLESHSRVLASASVSLQTWQGSKFGAYLTMCSTYTLAEVHRHWELYAAFSLLPRTRHDHLGAEQRQLSKDQLKRVVPFVSRGPGMHWEQALRPMQEIYQRYWRTGTTFGSIQDSAGATKLNPTFVYHLHGETFNPHYGTFPLQAFHLSAAFVPVLRDGTQRTPIEVVKEQFHSWCSAFREAVSASPGRIVIRFCVGDVLHFCKALDHASKNLTTRLFLSLSSAEALELDGEPSLSSFDVIDTSNLMDHLGLLNLLISTRPLLKPIPTSVLYTETLLPQGKDTTVALLGRMCGDVPTMSLLVGLAPRTLLSGFSTISNVHELLFNTEDAEAGQFHERVVWCDPSAGDPLKYARCPIAVDSVELGSLLFDVYDQMCADEKVFENLRNPDVHKILALQHHDRAGFAQLVRLAMSHIVPGVGGWEAAVDVFLKLVAADRKRLVGLNYYQELCLLLHVFGISTTPSLTPMWRCLVPDSNDFSVFRGWDDVPPVVCIVLSVPTHKLKVFDGTESRGSMPLICNLFTKGQHDNAFGCNLHAIAGHVEASSSTPPEVVIVRNERGVKDARFLVLSFLAPSWVLTLPKLEVRFAIKSTPTTSSRFMRRLGGFLELFSVPLTDTRHVRIVKHRPGVFRDTNVSEVLPRVECARTLITDESAVTVQLSNARYESVKTMTAKLDLSTIGFSSPVSPTVSISAQQTGACTMEVTVGDQRRLLRFPYPVNGGEHKLRVARTSLYVEVVAPPFNPPKGESATAPVNAFPILRTVGPTPWNMHHVNLDAAPVLNLEKKGELDWIATHTAFQFSIREASIAQRIDHPSVRSSATLVSIKACIQAIINTVAGVGRSGSRARIFRIVQEGSERAVLLIVVHQLRLDVPSFTLLADAAVIPFDEHSLAAYDAAVLGSPPTPPTTMTIPATDAEVTAWKQFLPAVVERCRTWSHTPNCEYTSAGHIPISDRPDTLPAICGCGRGRNLPDTMPDVPAEVWSALRPHATRVAISPLFAVSYLEPVITPGITSRLRDAEVLRRTRDVQGRAMATSPGDGAGPPASEPSSVERCMACGGPGKPKLLVCGKCKKVKYCSSACNRSDWRTHKLVCRPSA</sequence>
<dbReference type="AlphaFoldDB" id="S8EEJ4"/>
<organism evidence="7 8">
    <name type="scientific">Fomitopsis schrenkii</name>
    <name type="common">Brown rot fungus</name>
    <dbReference type="NCBI Taxonomy" id="2126942"/>
    <lineage>
        <taxon>Eukaryota</taxon>
        <taxon>Fungi</taxon>
        <taxon>Dikarya</taxon>
        <taxon>Basidiomycota</taxon>
        <taxon>Agaricomycotina</taxon>
        <taxon>Agaricomycetes</taxon>
        <taxon>Polyporales</taxon>
        <taxon>Fomitopsis</taxon>
    </lineage>
</organism>
<evidence type="ECO:0000256" key="4">
    <source>
        <dbReference type="PROSITE-ProRule" id="PRU00134"/>
    </source>
</evidence>
<dbReference type="PANTHER" id="PTHR10237">
    <property type="entry name" value="DEFORMED EPIDERMAL AUTOREGULATORY FACTOR 1 HOMOLOG SUPPRESSIN"/>
    <property type="match status" value="1"/>
</dbReference>
<dbReference type="InterPro" id="IPR002893">
    <property type="entry name" value="Znf_MYND"/>
</dbReference>
<dbReference type="GO" id="GO:0000981">
    <property type="term" value="F:DNA-binding transcription factor activity, RNA polymerase II-specific"/>
    <property type="evidence" value="ECO:0007669"/>
    <property type="project" value="TreeGrafter"/>
</dbReference>
<dbReference type="SUPFAM" id="SSF144232">
    <property type="entry name" value="HIT/MYND zinc finger-like"/>
    <property type="match status" value="1"/>
</dbReference>
<evidence type="ECO:0000256" key="2">
    <source>
        <dbReference type="ARBA" id="ARBA00022771"/>
    </source>
</evidence>
<dbReference type="PROSITE" id="PS01360">
    <property type="entry name" value="ZF_MYND_1"/>
    <property type="match status" value="1"/>
</dbReference>
<gene>
    <name evidence="7" type="ORF">FOMPIDRAFT_111007</name>
</gene>
<dbReference type="InterPro" id="IPR024119">
    <property type="entry name" value="TF_DEAF-1"/>
</dbReference>
<evidence type="ECO:0000259" key="6">
    <source>
        <dbReference type="PROSITE" id="PS50865"/>
    </source>
</evidence>